<sequence>MMCRMTAAASRIARTALRPAAAIVAALVATGAVTGCSWRAETPPIERRTPTPEVAMRDAAAVREQAVLDAAGSGLLKESTARTAAAHLEALGGVYVATPSPSPEWSATASEPVPQHALEDAVKAAIEGALDAASTAAASDPSLTALLRSIALSHAVALDAPAAAGEAPAARPMPGTSTDSLVPAEGTAVPAATLAALAVDHDRAAFALEVGAARAEEDERLAALELAALHRARAADLIALDGVDDARAELYAVSPDSVASPASRAALALAIEIDLAERYARLLGDATADDADWILNASYDAYVRAASLPGFAATDVPALPGLELAD</sequence>
<dbReference type="SUPFAM" id="SSF47240">
    <property type="entry name" value="Ferritin-like"/>
    <property type="match status" value="1"/>
</dbReference>
<organism evidence="1 2">
    <name type="scientific">Demequina sediminis</name>
    <dbReference type="NCBI Taxonomy" id="1930058"/>
    <lineage>
        <taxon>Bacteria</taxon>
        <taxon>Bacillati</taxon>
        <taxon>Actinomycetota</taxon>
        <taxon>Actinomycetes</taxon>
        <taxon>Micrococcales</taxon>
        <taxon>Demequinaceae</taxon>
        <taxon>Demequina</taxon>
    </lineage>
</organism>
<dbReference type="Proteomes" id="UP001426770">
    <property type="component" value="Unassembled WGS sequence"/>
</dbReference>
<dbReference type="Gene3D" id="1.20.1260.10">
    <property type="match status" value="1"/>
</dbReference>
<gene>
    <name evidence="1" type="ORF">Lsed01_01238</name>
</gene>
<reference evidence="1 2" key="1">
    <citation type="submission" date="2024-02" db="EMBL/GenBank/DDBJ databases">
        <title>Lysinimicrobium sediminis NBRC 112286.</title>
        <authorList>
            <person name="Ichikawa N."/>
            <person name="Katano-Makiyama Y."/>
            <person name="Hidaka K."/>
        </authorList>
    </citation>
    <scope>NUCLEOTIDE SEQUENCE [LARGE SCALE GENOMIC DNA]</scope>
    <source>
        <strain evidence="1 2">NBRC 112286</strain>
    </source>
</reference>
<dbReference type="InterPro" id="IPR009078">
    <property type="entry name" value="Ferritin-like_SF"/>
</dbReference>
<dbReference type="EMBL" id="BAABRR010000005">
    <property type="protein sequence ID" value="GAA5518805.1"/>
    <property type="molecule type" value="Genomic_DNA"/>
</dbReference>
<evidence type="ECO:0008006" key="3">
    <source>
        <dbReference type="Google" id="ProtNLM"/>
    </source>
</evidence>
<dbReference type="InterPro" id="IPR012347">
    <property type="entry name" value="Ferritin-like"/>
</dbReference>
<protein>
    <recommendedName>
        <fullName evidence="3">DUF4439 domain-containing protein</fullName>
    </recommendedName>
</protein>
<evidence type="ECO:0000313" key="2">
    <source>
        <dbReference type="Proteomes" id="UP001426770"/>
    </source>
</evidence>
<proteinExistence type="predicted"/>
<accession>A0ABP9WJ59</accession>
<evidence type="ECO:0000313" key="1">
    <source>
        <dbReference type="EMBL" id="GAA5518805.1"/>
    </source>
</evidence>
<keyword evidence="2" id="KW-1185">Reference proteome</keyword>
<comment type="caution">
    <text evidence="1">The sequence shown here is derived from an EMBL/GenBank/DDBJ whole genome shotgun (WGS) entry which is preliminary data.</text>
</comment>
<name>A0ABP9WJ59_9MICO</name>